<dbReference type="EMBL" id="JACIDN010000014">
    <property type="protein sequence ID" value="MBB3905558.1"/>
    <property type="molecule type" value="Genomic_DNA"/>
</dbReference>
<dbReference type="InterPro" id="IPR009057">
    <property type="entry name" value="Homeodomain-like_sf"/>
</dbReference>
<sequence length="110" mass="12108">MRHGISITHTPTDRDRLTAIVGDRNIAQKYVWRARIVLLSADGLGTHAIMGEAGVSKTAVWRWQERYSQEGVEGLLRDKTRPARIPPLGLVVVDCVVALTQGDPPGETTH</sequence>
<gene>
    <name evidence="1" type="ORF">GCM10007884_45390</name>
    <name evidence="2" type="ORF">GGR33_005098</name>
</gene>
<dbReference type="SUPFAM" id="SSF46689">
    <property type="entry name" value="Homeodomain-like"/>
    <property type="match status" value="1"/>
</dbReference>
<evidence type="ECO:0000313" key="4">
    <source>
        <dbReference type="Proteomes" id="UP001156881"/>
    </source>
</evidence>
<keyword evidence="4" id="KW-1185">Reference proteome</keyword>
<reference evidence="1" key="1">
    <citation type="journal article" date="2014" name="Int. J. Syst. Evol. Microbiol.">
        <title>Complete genome of a new Firmicutes species belonging to the dominant human colonic microbiota ('Ruminococcus bicirculans') reveals two chromosomes and a selective capacity to utilize plant glucans.</title>
        <authorList>
            <consortium name="NISC Comparative Sequencing Program"/>
            <person name="Wegmann U."/>
            <person name="Louis P."/>
            <person name="Goesmann A."/>
            <person name="Henrissat B."/>
            <person name="Duncan S.H."/>
            <person name="Flint H.J."/>
        </authorList>
    </citation>
    <scope>NUCLEOTIDE SEQUENCE</scope>
    <source>
        <strain evidence="1">NBRC 107710</strain>
    </source>
</reference>
<dbReference type="Proteomes" id="UP001156881">
    <property type="component" value="Unassembled WGS sequence"/>
</dbReference>
<protein>
    <recommendedName>
        <fullName evidence="5">Transposase</fullName>
    </recommendedName>
</protein>
<dbReference type="EMBL" id="BSPG01000045">
    <property type="protein sequence ID" value="GLS46545.1"/>
    <property type="molecule type" value="Genomic_DNA"/>
</dbReference>
<evidence type="ECO:0000313" key="3">
    <source>
        <dbReference type="Proteomes" id="UP000517759"/>
    </source>
</evidence>
<dbReference type="Pfam" id="PF13384">
    <property type="entry name" value="HTH_23"/>
    <property type="match status" value="1"/>
</dbReference>
<comment type="caution">
    <text evidence="2">The sequence shown here is derived from an EMBL/GenBank/DDBJ whole genome shotgun (WGS) entry which is preliminary data.</text>
</comment>
<dbReference type="Proteomes" id="UP000517759">
    <property type="component" value="Unassembled WGS sequence"/>
</dbReference>
<reference evidence="1" key="4">
    <citation type="submission" date="2023-01" db="EMBL/GenBank/DDBJ databases">
        <title>Draft genome sequence of Methylobacterium brachythecii strain NBRC 107710.</title>
        <authorList>
            <person name="Sun Q."/>
            <person name="Mori K."/>
        </authorList>
    </citation>
    <scope>NUCLEOTIDE SEQUENCE</scope>
    <source>
        <strain evidence="1">NBRC 107710</strain>
    </source>
</reference>
<organism evidence="2 3">
    <name type="scientific">Methylobacterium brachythecii</name>
    <dbReference type="NCBI Taxonomy" id="1176177"/>
    <lineage>
        <taxon>Bacteria</taxon>
        <taxon>Pseudomonadati</taxon>
        <taxon>Pseudomonadota</taxon>
        <taxon>Alphaproteobacteria</taxon>
        <taxon>Hyphomicrobiales</taxon>
        <taxon>Methylobacteriaceae</taxon>
        <taxon>Methylobacterium</taxon>
    </lineage>
</organism>
<evidence type="ECO:0000313" key="2">
    <source>
        <dbReference type="EMBL" id="MBB3905558.1"/>
    </source>
</evidence>
<evidence type="ECO:0000313" key="1">
    <source>
        <dbReference type="EMBL" id="GLS46545.1"/>
    </source>
</evidence>
<evidence type="ECO:0008006" key="5">
    <source>
        <dbReference type="Google" id="ProtNLM"/>
    </source>
</evidence>
<dbReference type="AlphaFoldDB" id="A0A7W6ALB0"/>
<reference evidence="2 3" key="3">
    <citation type="submission" date="2020-08" db="EMBL/GenBank/DDBJ databases">
        <title>Genomic Encyclopedia of Type Strains, Phase IV (KMG-IV): sequencing the most valuable type-strain genomes for metagenomic binning, comparative biology and taxonomic classification.</title>
        <authorList>
            <person name="Goeker M."/>
        </authorList>
    </citation>
    <scope>NUCLEOTIDE SEQUENCE [LARGE SCALE GENOMIC DNA]</scope>
    <source>
        <strain evidence="2 3">DSM 24105</strain>
    </source>
</reference>
<name>A0A7W6ALB0_9HYPH</name>
<accession>A0A7W6ALB0</accession>
<reference evidence="4" key="2">
    <citation type="journal article" date="2019" name="Int. J. Syst. Evol. Microbiol.">
        <title>The Global Catalogue of Microorganisms (GCM) 10K type strain sequencing project: providing services to taxonomists for standard genome sequencing and annotation.</title>
        <authorList>
            <consortium name="The Broad Institute Genomics Platform"/>
            <consortium name="The Broad Institute Genome Sequencing Center for Infectious Disease"/>
            <person name="Wu L."/>
            <person name="Ma J."/>
        </authorList>
    </citation>
    <scope>NUCLEOTIDE SEQUENCE [LARGE SCALE GENOMIC DNA]</scope>
    <source>
        <strain evidence="4">NBRC 107710</strain>
    </source>
</reference>
<proteinExistence type="predicted"/>